<keyword evidence="3" id="KW-1185">Reference proteome</keyword>
<evidence type="ECO:0000256" key="1">
    <source>
        <dbReference type="SAM" id="MobiDB-lite"/>
    </source>
</evidence>
<name>A0A830F265_9EURY</name>
<dbReference type="Proteomes" id="UP000607197">
    <property type="component" value="Unassembled WGS sequence"/>
</dbReference>
<organism evidence="2 3">
    <name type="scientific">Halocalculus aciditolerans</name>
    <dbReference type="NCBI Taxonomy" id="1383812"/>
    <lineage>
        <taxon>Archaea</taxon>
        <taxon>Methanobacteriati</taxon>
        <taxon>Methanobacteriota</taxon>
        <taxon>Stenosarchaea group</taxon>
        <taxon>Halobacteria</taxon>
        <taxon>Halobacteriales</taxon>
        <taxon>Halobacteriaceae</taxon>
        <taxon>Halocalculus</taxon>
    </lineage>
</organism>
<dbReference type="AlphaFoldDB" id="A0A830F265"/>
<evidence type="ECO:0000313" key="3">
    <source>
        <dbReference type="Proteomes" id="UP000607197"/>
    </source>
</evidence>
<dbReference type="RefSeq" id="WP_188976783.1">
    <property type="nucleotide sequence ID" value="NZ_BMPG01000001.1"/>
</dbReference>
<dbReference type="OrthoDB" id="199604at2157"/>
<feature type="region of interest" description="Disordered" evidence="1">
    <location>
        <begin position="1"/>
        <end position="22"/>
    </location>
</feature>
<reference evidence="2" key="2">
    <citation type="submission" date="2020-09" db="EMBL/GenBank/DDBJ databases">
        <authorList>
            <person name="Sun Q."/>
            <person name="Ohkuma M."/>
        </authorList>
    </citation>
    <scope>NUCLEOTIDE SEQUENCE</scope>
    <source>
        <strain evidence="2">JCM 19596</strain>
    </source>
</reference>
<sequence>MAAAGDNVGLHVGDHVRDKEDDDSGRLLVVGISAKRAGEHRVGTTSKTVAEFNEDYPSDDHVIEVQYVQRTDMDVSDGTRYSFPRSRLEVVERIHDIEGDEEASA</sequence>
<dbReference type="EMBL" id="BMPG01000001">
    <property type="protein sequence ID" value="GGL55240.1"/>
    <property type="molecule type" value="Genomic_DNA"/>
</dbReference>
<gene>
    <name evidence="2" type="ORF">GCM10009039_11690</name>
</gene>
<proteinExistence type="predicted"/>
<accession>A0A830F265</accession>
<comment type="caution">
    <text evidence="2">The sequence shown here is derived from an EMBL/GenBank/DDBJ whole genome shotgun (WGS) entry which is preliminary data.</text>
</comment>
<protein>
    <submittedName>
        <fullName evidence="2">Uncharacterized protein</fullName>
    </submittedName>
</protein>
<reference evidence="2" key="1">
    <citation type="journal article" date="2014" name="Int. J. Syst. Evol. Microbiol.">
        <title>Complete genome sequence of Corynebacterium casei LMG S-19264T (=DSM 44701T), isolated from a smear-ripened cheese.</title>
        <authorList>
            <consortium name="US DOE Joint Genome Institute (JGI-PGF)"/>
            <person name="Walter F."/>
            <person name="Albersmeier A."/>
            <person name="Kalinowski J."/>
            <person name="Ruckert C."/>
        </authorList>
    </citation>
    <scope>NUCLEOTIDE SEQUENCE</scope>
    <source>
        <strain evidence="2">JCM 19596</strain>
    </source>
</reference>
<evidence type="ECO:0000313" key="2">
    <source>
        <dbReference type="EMBL" id="GGL55240.1"/>
    </source>
</evidence>